<evidence type="ECO:0000313" key="3">
    <source>
        <dbReference type="EMBL" id="NYH90785.1"/>
    </source>
</evidence>
<keyword evidence="4" id="KW-1185">Reference proteome</keyword>
<keyword evidence="2" id="KW-0812">Transmembrane</keyword>
<reference evidence="3 4" key="1">
    <citation type="submission" date="2020-07" db="EMBL/GenBank/DDBJ databases">
        <title>Sequencing the genomes of 1000 actinobacteria strains.</title>
        <authorList>
            <person name="Klenk H.-P."/>
        </authorList>
    </citation>
    <scope>NUCLEOTIDE SEQUENCE [LARGE SCALE GENOMIC DNA]</scope>
    <source>
        <strain evidence="3 4">DSM 18448</strain>
    </source>
</reference>
<dbReference type="EMBL" id="JACBZH010000001">
    <property type="protein sequence ID" value="NYH90785.1"/>
    <property type="molecule type" value="Genomic_DNA"/>
</dbReference>
<feature type="transmembrane region" description="Helical" evidence="2">
    <location>
        <begin position="20"/>
        <end position="41"/>
    </location>
</feature>
<accession>A0A852ZF43</accession>
<feature type="region of interest" description="Disordered" evidence="1">
    <location>
        <begin position="278"/>
        <end position="304"/>
    </location>
</feature>
<name>A0A852ZF43_9ACTN</name>
<feature type="transmembrane region" description="Helical" evidence="2">
    <location>
        <begin position="249"/>
        <end position="267"/>
    </location>
</feature>
<sequence>MTTDPTATGARQLVRRTDLYLRLGMVLLVLLLAAAITLEWLRYGSLLDSVSAYYYTPAHAVFIACLCSLGSCLIIYPGRTGFEDVTLNAAGFLAFLVAFVPTSRGEAECDPHRAFCDIPSSTIAANVAAVLFVGGLGLVVAYLAPILGTTRGVLAHAGDRHARIALHVLTIGYVLLVVCFLAERATFLRMGHGWSALVLFVGLIIVIVNSGLHLGRQGGKRVWYWGILALALLAMATVWIAGKRGAMEHWVFVEESIVIAGFTFYWITQKVAEVWAEPDPEPETEAGDRVLTSRPPRRHDILGG</sequence>
<evidence type="ECO:0000256" key="2">
    <source>
        <dbReference type="SAM" id="Phobius"/>
    </source>
</evidence>
<protein>
    <recommendedName>
        <fullName evidence="5">DUF998 domain-containing protein</fullName>
    </recommendedName>
</protein>
<keyword evidence="2" id="KW-0472">Membrane</keyword>
<feature type="transmembrane region" description="Helical" evidence="2">
    <location>
        <begin position="194"/>
        <end position="216"/>
    </location>
</feature>
<feature type="transmembrane region" description="Helical" evidence="2">
    <location>
        <begin position="53"/>
        <end position="79"/>
    </location>
</feature>
<feature type="transmembrane region" description="Helical" evidence="2">
    <location>
        <begin position="123"/>
        <end position="144"/>
    </location>
</feature>
<evidence type="ECO:0008006" key="5">
    <source>
        <dbReference type="Google" id="ProtNLM"/>
    </source>
</evidence>
<feature type="transmembrane region" description="Helical" evidence="2">
    <location>
        <begin position="222"/>
        <end position="242"/>
    </location>
</feature>
<dbReference type="RefSeq" id="WP_179788401.1">
    <property type="nucleotide sequence ID" value="NZ_BAAARR010000016.1"/>
</dbReference>
<gene>
    <name evidence="3" type="ORF">F4554_003423</name>
</gene>
<evidence type="ECO:0000313" key="4">
    <source>
        <dbReference type="Proteomes" id="UP000579605"/>
    </source>
</evidence>
<dbReference type="AlphaFoldDB" id="A0A852ZF43"/>
<feature type="transmembrane region" description="Helical" evidence="2">
    <location>
        <begin position="85"/>
        <end position="102"/>
    </location>
</feature>
<keyword evidence="2" id="KW-1133">Transmembrane helix</keyword>
<dbReference type="Proteomes" id="UP000579605">
    <property type="component" value="Unassembled WGS sequence"/>
</dbReference>
<organism evidence="3 4">
    <name type="scientific">Actinopolymorpha rutila</name>
    <dbReference type="NCBI Taxonomy" id="446787"/>
    <lineage>
        <taxon>Bacteria</taxon>
        <taxon>Bacillati</taxon>
        <taxon>Actinomycetota</taxon>
        <taxon>Actinomycetes</taxon>
        <taxon>Propionibacteriales</taxon>
        <taxon>Actinopolymorphaceae</taxon>
        <taxon>Actinopolymorpha</taxon>
    </lineage>
</organism>
<proteinExistence type="predicted"/>
<evidence type="ECO:0000256" key="1">
    <source>
        <dbReference type="SAM" id="MobiDB-lite"/>
    </source>
</evidence>
<comment type="caution">
    <text evidence="3">The sequence shown here is derived from an EMBL/GenBank/DDBJ whole genome shotgun (WGS) entry which is preliminary data.</text>
</comment>
<feature type="transmembrane region" description="Helical" evidence="2">
    <location>
        <begin position="164"/>
        <end position="182"/>
    </location>
</feature>